<organism evidence="3 4">
    <name type="scientific">Triticum turgidum subsp. durum</name>
    <name type="common">Durum wheat</name>
    <name type="synonym">Triticum durum</name>
    <dbReference type="NCBI Taxonomy" id="4567"/>
    <lineage>
        <taxon>Eukaryota</taxon>
        <taxon>Viridiplantae</taxon>
        <taxon>Streptophyta</taxon>
        <taxon>Embryophyta</taxon>
        <taxon>Tracheophyta</taxon>
        <taxon>Spermatophyta</taxon>
        <taxon>Magnoliopsida</taxon>
        <taxon>Liliopsida</taxon>
        <taxon>Poales</taxon>
        <taxon>Poaceae</taxon>
        <taxon>BOP clade</taxon>
        <taxon>Pooideae</taxon>
        <taxon>Triticodae</taxon>
        <taxon>Triticeae</taxon>
        <taxon>Triticinae</taxon>
        <taxon>Triticum</taxon>
    </lineage>
</organism>
<sequence length="332" mass="37927">MIAMNYTHKFFKEIMWRSSKIHVSRELQLPPQEECFSWLIFSSIEEYFYQKQHATCMDHAHEIIKRLRNDANRRELTSDSNALSNAYLSNNDTAKLLVPLLKLRQACCHPQVGSSGLCSLQRTPLSMDEILQVTTLNKELRNQGMGWWLYALDCIEKNKDDTDELFKKIDSLSTKSTTGLGTGAISSRVKTIAGLKYTIQAGIDSLEGSRQQLMGRLLEINKTMDNPRDEDIESQRYCPKCYDGTGSLCIQCELDGLSQGYEARLFVVKKSNNDSVIASVDEARDVQRRNYELNHFFRNKKTNEGSEVGGNNDNPRSVRENIQVTFVPSLFR</sequence>
<evidence type="ECO:0008006" key="5">
    <source>
        <dbReference type="Google" id="ProtNLM"/>
    </source>
</evidence>
<gene>
    <name evidence="3" type="ORF">TRITD_2Av1G028070</name>
</gene>
<dbReference type="PANTHER" id="PTHR45865">
    <property type="entry name" value="E3 UBIQUITIN-PROTEIN LIGASE SHPRH FAMILY MEMBER"/>
    <property type="match status" value="1"/>
</dbReference>
<evidence type="ECO:0000259" key="2">
    <source>
        <dbReference type="Pfam" id="PF21324"/>
    </source>
</evidence>
<proteinExistence type="predicted"/>
<dbReference type="InterPro" id="IPR052583">
    <property type="entry name" value="ATP-helicase/E3_Ub-Ligase"/>
</dbReference>
<dbReference type="GO" id="GO:0005524">
    <property type="term" value="F:ATP binding"/>
    <property type="evidence" value="ECO:0007669"/>
    <property type="project" value="InterPro"/>
</dbReference>
<dbReference type="Proteomes" id="UP000324705">
    <property type="component" value="Chromosome 2A"/>
</dbReference>
<dbReference type="Pfam" id="PF21324">
    <property type="entry name" value="SHPRH_helical-2nd"/>
    <property type="match status" value="1"/>
</dbReference>
<evidence type="ECO:0000259" key="1">
    <source>
        <dbReference type="Pfam" id="PF00176"/>
    </source>
</evidence>
<reference evidence="3 4" key="1">
    <citation type="submission" date="2017-09" db="EMBL/GenBank/DDBJ databases">
        <authorList>
            <consortium name="International Durum Wheat Genome Sequencing Consortium (IDWGSC)"/>
            <person name="Milanesi L."/>
        </authorList>
    </citation>
    <scope>NUCLEOTIDE SEQUENCE [LARGE SCALE GENOMIC DNA]</scope>
    <source>
        <strain evidence="4">cv. Svevo</strain>
    </source>
</reference>
<dbReference type="InterPro" id="IPR048695">
    <property type="entry name" value="SHPRH_helical_2nd"/>
</dbReference>
<dbReference type="AlphaFoldDB" id="A0A9R1NK55"/>
<dbReference type="Gramene" id="TRITD2Av1G028070.5">
    <property type="protein sequence ID" value="TRITD2Av1G028070.5"/>
    <property type="gene ID" value="TRITD2Av1G028070"/>
</dbReference>
<accession>A0A9R1NK55</accession>
<feature type="domain" description="SNF2 N-terminal" evidence="1">
    <location>
        <begin position="8"/>
        <end position="111"/>
    </location>
</feature>
<dbReference type="InterPro" id="IPR000330">
    <property type="entry name" value="SNF2_N"/>
</dbReference>
<keyword evidence="4" id="KW-1185">Reference proteome</keyword>
<feature type="domain" description="E3 ubiquitin-protein ligase SHPRH second helical" evidence="2">
    <location>
        <begin position="140"/>
        <end position="282"/>
    </location>
</feature>
<dbReference type="PANTHER" id="PTHR45865:SF1">
    <property type="entry name" value="E3 UBIQUITIN-PROTEIN LIGASE SHPRH"/>
    <property type="match status" value="1"/>
</dbReference>
<dbReference type="EMBL" id="LT934113">
    <property type="protein sequence ID" value="VAH26415.1"/>
    <property type="molecule type" value="Genomic_DNA"/>
</dbReference>
<name>A0A9R1NK55_TRITD</name>
<protein>
    <recommendedName>
        <fullName evidence="5">SNF2 N-terminal domain-containing protein</fullName>
    </recommendedName>
</protein>
<evidence type="ECO:0000313" key="3">
    <source>
        <dbReference type="EMBL" id="VAH26415.1"/>
    </source>
</evidence>
<dbReference type="Pfam" id="PF00176">
    <property type="entry name" value="SNF2-rel_dom"/>
    <property type="match status" value="1"/>
</dbReference>
<evidence type="ECO:0000313" key="4">
    <source>
        <dbReference type="Proteomes" id="UP000324705"/>
    </source>
</evidence>